<reference evidence="1 2" key="1">
    <citation type="journal article" date="2015" name="BMC Genomics">
        <title>Insights from the genome of Ophiocordyceps polyrhachis-furcata to pathogenicity and host specificity in insect fungi.</title>
        <authorList>
            <person name="Wichadakul D."/>
            <person name="Kobmoo N."/>
            <person name="Ingsriswang S."/>
            <person name="Tangphatsornruang S."/>
            <person name="Chantasingh D."/>
            <person name="Luangsa-ard J.J."/>
            <person name="Eurwilaichitr L."/>
        </authorList>
    </citation>
    <scope>NUCLEOTIDE SEQUENCE [LARGE SCALE GENOMIC DNA]</scope>
    <source>
        <strain evidence="1 2">BCC 54312</strain>
    </source>
</reference>
<name>A0A367LLT0_9HYPO</name>
<dbReference type="EMBL" id="LKCN02000003">
    <property type="protein sequence ID" value="RCI15395.1"/>
    <property type="molecule type" value="Genomic_DNA"/>
</dbReference>
<comment type="caution">
    <text evidence="1">The sequence shown here is derived from an EMBL/GenBank/DDBJ whole genome shotgun (WGS) entry which is preliminary data.</text>
</comment>
<keyword evidence="2" id="KW-1185">Reference proteome</keyword>
<evidence type="ECO:0000313" key="2">
    <source>
        <dbReference type="Proteomes" id="UP000253664"/>
    </source>
</evidence>
<dbReference type="AlphaFoldDB" id="A0A367LLT0"/>
<proteinExistence type="predicted"/>
<organism evidence="1 2">
    <name type="scientific">Ophiocordyceps polyrhachis-furcata BCC 54312</name>
    <dbReference type="NCBI Taxonomy" id="1330021"/>
    <lineage>
        <taxon>Eukaryota</taxon>
        <taxon>Fungi</taxon>
        <taxon>Dikarya</taxon>
        <taxon>Ascomycota</taxon>
        <taxon>Pezizomycotina</taxon>
        <taxon>Sordariomycetes</taxon>
        <taxon>Hypocreomycetidae</taxon>
        <taxon>Hypocreales</taxon>
        <taxon>Ophiocordycipitaceae</taxon>
        <taxon>Ophiocordyceps</taxon>
    </lineage>
</organism>
<sequence length="267" mass="29124">MRPSASRAVFSPARAKQGPPLDNLINGLRSVEAGKMSIYQLQSWNNSLERGQRHRPCQQLPHARAVEASRLQLGAHANAQKFAVVQEADMESWPEFSSHGEASSVRGRQVTPTHTSRWRGRIGLSIGLIECPTADERLRAMLTSSRWANVEDGPAGFILVAAVSGFSNVKLPAKVSAMRHRGLEGIFPRQTAGATRLLLMAVGCLKSVSPGECVEQSGMLRVTSVTRLRTENPDGTVRSKARRFTGFPCPPPSLLNDDWIDVATTCM</sequence>
<gene>
    <name evidence="1" type="ORF">L249_6616</name>
</gene>
<accession>A0A367LLT0</accession>
<dbReference type="Proteomes" id="UP000253664">
    <property type="component" value="Unassembled WGS sequence"/>
</dbReference>
<evidence type="ECO:0000313" key="1">
    <source>
        <dbReference type="EMBL" id="RCI15395.1"/>
    </source>
</evidence>
<protein>
    <submittedName>
        <fullName evidence="1">Uncharacterized protein</fullName>
    </submittedName>
</protein>